<dbReference type="Pfam" id="PF08398">
    <property type="entry name" value="Phospholip_A2_4"/>
    <property type="match status" value="1"/>
</dbReference>
<dbReference type="InterPro" id="IPR036444">
    <property type="entry name" value="PLipase_A2_dom_sf"/>
</dbReference>
<organism evidence="3 4">
    <name type="scientific">Folsomia candida</name>
    <name type="common">Springtail</name>
    <dbReference type="NCBI Taxonomy" id="158441"/>
    <lineage>
        <taxon>Eukaryota</taxon>
        <taxon>Metazoa</taxon>
        <taxon>Ecdysozoa</taxon>
        <taxon>Arthropoda</taxon>
        <taxon>Hexapoda</taxon>
        <taxon>Collembola</taxon>
        <taxon>Entomobryomorpha</taxon>
        <taxon>Isotomoidea</taxon>
        <taxon>Isotomidae</taxon>
        <taxon>Proisotominae</taxon>
        <taxon>Folsomia</taxon>
    </lineage>
</organism>
<feature type="compositionally biased region" description="Basic and acidic residues" evidence="1">
    <location>
        <begin position="340"/>
        <end position="352"/>
    </location>
</feature>
<feature type="domain" description="Phospholipase A2-like" evidence="2">
    <location>
        <begin position="182"/>
        <end position="221"/>
    </location>
</feature>
<dbReference type="GO" id="GO:0005198">
    <property type="term" value="F:structural molecule activity"/>
    <property type="evidence" value="ECO:0007669"/>
    <property type="project" value="InterPro"/>
</dbReference>
<evidence type="ECO:0000313" key="4">
    <source>
        <dbReference type="Proteomes" id="UP000198287"/>
    </source>
</evidence>
<protein>
    <submittedName>
        <fullName evidence="3">Capsid protein VP1</fullName>
    </submittedName>
</protein>
<gene>
    <name evidence="3" type="ORF">Fcan01_23969</name>
</gene>
<accession>A0A226D6X2</accession>
<dbReference type="AlphaFoldDB" id="A0A226D6X2"/>
<dbReference type="OrthoDB" id="8034187at2759"/>
<feature type="non-terminal residue" evidence="3">
    <location>
        <position position="583"/>
    </location>
</feature>
<reference evidence="3 4" key="1">
    <citation type="submission" date="2015-12" db="EMBL/GenBank/DDBJ databases">
        <title>The genome of Folsomia candida.</title>
        <authorList>
            <person name="Faddeeva A."/>
            <person name="Derks M.F."/>
            <person name="Anvar Y."/>
            <person name="Smit S."/>
            <person name="Van Straalen N."/>
            <person name="Roelofs D."/>
        </authorList>
    </citation>
    <scope>NUCLEOTIDE SEQUENCE [LARGE SCALE GENOMIC DNA]</scope>
    <source>
        <strain evidence="3 4">VU population</strain>
        <tissue evidence="3">Whole body</tissue>
    </source>
</reference>
<dbReference type="EMBL" id="LNIX01000030">
    <property type="protein sequence ID" value="OXA41305.1"/>
    <property type="molecule type" value="Genomic_DNA"/>
</dbReference>
<dbReference type="InterPro" id="IPR013607">
    <property type="entry name" value="Phospholipase_A2-like"/>
</dbReference>
<keyword evidence="4" id="KW-1185">Reference proteome</keyword>
<feature type="region of interest" description="Disordered" evidence="1">
    <location>
        <begin position="340"/>
        <end position="397"/>
    </location>
</feature>
<evidence type="ECO:0000313" key="3">
    <source>
        <dbReference type="EMBL" id="OXA41305.1"/>
    </source>
</evidence>
<dbReference type="Gene3D" id="1.20.90.10">
    <property type="entry name" value="Phospholipase A2 domain"/>
    <property type="match status" value="1"/>
</dbReference>
<dbReference type="Proteomes" id="UP000198287">
    <property type="component" value="Unassembled WGS sequence"/>
</dbReference>
<dbReference type="GO" id="GO:0004623">
    <property type="term" value="F:phospholipase A2 activity"/>
    <property type="evidence" value="ECO:0007669"/>
    <property type="project" value="InterPro"/>
</dbReference>
<comment type="caution">
    <text evidence="3">The sequence shown here is derived from an EMBL/GenBank/DDBJ whole genome shotgun (WGS) entry which is preliminary data.</text>
</comment>
<name>A0A226D6X2_FOLCA</name>
<dbReference type="GO" id="GO:0006644">
    <property type="term" value="P:phospholipid metabolic process"/>
    <property type="evidence" value="ECO:0007669"/>
    <property type="project" value="InterPro"/>
</dbReference>
<proteinExistence type="predicted"/>
<evidence type="ECO:0000256" key="1">
    <source>
        <dbReference type="SAM" id="MobiDB-lite"/>
    </source>
</evidence>
<evidence type="ECO:0000259" key="2">
    <source>
        <dbReference type="Pfam" id="PF08398"/>
    </source>
</evidence>
<sequence length="583" mass="65295">MSLLAADKFPLSVMEYITGTIRIWNTKKLKKLNFVSNLDLASYYETKLSVGNKDHTFPANRKINGLYDDLYANGFMIGRDMCRQRNGTITSYELTGHLPIMCEVIDMCSQHNCLKLRGASLIASQFFTKGKHQIPVRHKNLGACYILEKDSLSEQRNYTRKRAAILVESKPKPRENYDGLSFNLPGYRYCGPGTDVEKMDDLGGPINSLDAACRQHDVDYLLGRDPLAADQKLLKSVQWHRPDLAPIFVTAMEAKRQFENYFGKHYTSFLYYYPTTFQPSIVFTFAQHSDFDSIKLTSKEAASAFIKVNEIENKWMTLLEEVWLGSCYTLSPSLAEEFKLEDGGDDNRREGDQSASLGPSGPEHPPGHHIPSIPPLLEPEDPDGTGASTSNSPTDYPLAPYKSGCRIIINEVAMQNSENRNSFIEHKRICPQGAYQPKSTSLSGFIEVVLEAGHTINLVMLANFKNYALSSVIEPHGGTGTGPRDVRRFYFVVGNEEIGSDMKYTETQRATDFENGMPSAQDKTYCVVLLKTHHLTSVPELDLEKIGDSYTPTPLSDEAMTFIQDYVQDVLIIGPPCSEDLCG</sequence>
<dbReference type="GO" id="GO:0050482">
    <property type="term" value="P:arachidonate secretion"/>
    <property type="evidence" value="ECO:0007669"/>
    <property type="project" value="InterPro"/>
</dbReference>